<reference evidence="1 2" key="1">
    <citation type="submission" date="2018-11" db="EMBL/GenBank/DDBJ databases">
        <title>Genomic Encyclopedia of Type Strains, Phase IV (KMG-IV): sequencing the most valuable type-strain genomes for metagenomic binning, comparative biology and taxonomic classification.</title>
        <authorList>
            <person name="Goeker M."/>
        </authorList>
    </citation>
    <scope>NUCLEOTIDE SEQUENCE [LARGE SCALE GENOMIC DNA]</scope>
    <source>
        <strain evidence="1 2">DSM 29158</strain>
    </source>
</reference>
<dbReference type="SUPFAM" id="SSF52309">
    <property type="entry name" value="N-(deoxy)ribosyltransferase-like"/>
    <property type="match status" value="1"/>
</dbReference>
<keyword evidence="2" id="KW-1185">Reference proteome</keyword>
<accession>A0A3N5BBH9</accession>
<evidence type="ECO:0000313" key="2">
    <source>
        <dbReference type="Proteomes" id="UP000277108"/>
    </source>
</evidence>
<dbReference type="Proteomes" id="UP000277108">
    <property type="component" value="Unassembled WGS sequence"/>
</dbReference>
<dbReference type="GO" id="GO:0016740">
    <property type="term" value="F:transferase activity"/>
    <property type="evidence" value="ECO:0007669"/>
    <property type="project" value="UniProtKB-KW"/>
</dbReference>
<dbReference type="OrthoDB" id="2399368at2"/>
<name>A0A3N5BBH9_9BACL</name>
<sequence length="225" mass="25577">MNKQVYLAGDMLSFGAQLQREKEAKEIRDIGLKVYAPQEDESINDKANVDNEGLAERIVHNDTHGIKTSDIIVIDCNENGKGTLVELGQIKGMKDFAKMVSDINHGVDAGIYDQDDAYDVITNWARDIVYQEVFPHNTDIRRANTSEQSGDRREFGVNQYVYGVALDLSDGKGFYELDEIYEELERIKSSTVDNDYDEELDDYERGYKQGYIDASKIKSNYEGDE</sequence>
<comment type="caution">
    <text evidence="1">The sequence shown here is derived from an EMBL/GenBank/DDBJ whole genome shotgun (WGS) entry which is preliminary data.</text>
</comment>
<proteinExistence type="predicted"/>
<protein>
    <submittedName>
        <fullName evidence="1">Nucleoside 2-deoxyribosyltransferase-like protein</fullName>
    </submittedName>
</protein>
<dbReference type="AlphaFoldDB" id="A0A3N5BBH9"/>
<gene>
    <name evidence="1" type="ORF">EDD62_1713</name>
</gene>
<organism evidence="1 2">
    <name type="scientific">Abyssicoccus albus</name>
    <dbReference type="NCBI Taxonomy" id="1817405"/>
    <lineage>
        <taxon>Bacteria</taxon>
        <taxon>Bacillati</taxon>
        <taxon>Bacillota</taxon>
        <taxon>Bacilli</taxon>
        <taxon>Bacillales</taxon>
        <taxon>Abyssicoccaceae</taxon>
    </lineage>
</organism>
<dbReference type="EMBL" id="RKRK01000006">
    <property type="protein sequence ID" value="RPF54753.1"/>
    <property type="molecule type" value="Genomic_DNA"/>
</dbReference>
<dbReference type="RefSeq" id="WP_123808628.1">
    <property type="nucleotide sequence ID" value="NZ_RKRK01000006.1"/>
</dbReference>
<dbReference type="Gene3D" id="3.40.50.450">
    <property type="match status" value="1"/>
</dbReference>
<evidence type="ECO:0000313" key="1">
    <source>
        <dbReference type="EMBL" id="RPF54753.1"/>
    </source>
</evidence>
<dbReference type="Pfam" id="PF05014">
    <property type="entry name" value="Nuc_deoxyrib_tr"/>
    <property type="match status" value="1"/>
</dbReference>
<dbReference type="InterPro" id="IPR007710">
    <property type="entry name" value="Nucleoside_deoxyribTrfase"/>
</dbReference>
<keyword evidence="1" id="KW-0808">Transferase</keyword>